<dbReference type="GO" id="GO:0006402">
    <property type="term" value="P:mRNA catabolic process"/>
    <property type="evidence" value="ECO:0007669"/>
    <property type="project" value="InterPro"/>
</dbReference>
<proteinExistence type="inferred from homology"/>
<reference evidence="4" key="1">
    <citation type="submission" date="2020-11" db="EMBL/GenBank/DDBJ databases">
        <authorList>
            <person name="Tran Van P."/>
        </authorList>
    </citation>
    <scope>NUCLEOTIDE SEQUENCE</scope>
</reference>
<evidence type="ECO:0000256" key="2">
    <source>
        <dbReference type="ARBA" id="ARBA00022845"/>
    </source>
</evidence>
<dbReference type="GO" id="GO:0045947">
    <property type="term" value="P:negative regulation of translational initiation"/>
    <property type="evidence" value="ECO:0007669"/>
    <property type="project" value="TreeGrafter"/>
</dbReference>
<dbReference type="EMBL" id="OB670742">
    <property type="protein sequence ID" value="CAD7234999.1"/>
    <property type="molecule type" value="Genomic_DNA"/>
</dbReference>
<accession>A0A7R8WTI1</accession>
<dbReference type="GO" id="GO:0048027">
    <property type="term" value="F:mRNA 5'-UTR binding"/>
    <property type="evidence" value="ECO:0007669"/>
    <property type="project" value="TreeGrafter"/>
</dbReference>
<dbReference type="Pfam" id="PF02599">
    <property type="entry name" value="CsrA"/>
    <property type="match status" value="1"/>
</dbReference>
<dbReference type="GO" id="GO:0005829">
    <property type="term" value="C:cytosol"/>
    <property type="evidence" value="ECO:0007669"/>
    <property type="project" value="TreeGrafter"/>
</dbReference>
<dbReference type="PANTHER" id="PTHR34984">
    <property type="entry name" value="CARBON STORAGE REGULATOR"/>
    <property type="match status" value="1"/>
</dbReference>
<keyword evidence="2" id="KW-0810">Translation regulation</keyword>
<dbReference type="InterPro" id="IPR003751">
    <property type="entry name" value="CsrA"/>
</dbReference>
<keyword evidence="1" id="KW-0963">Cytoplasm</keyword>
<evidence type="ECO:0000256" key="3">
    <source>
        <dbReference type="ARBA" id="ARBA00022884"/>
    </source>
</evidence>
<protein>
    <submittedName>
        <fullName evidence="4">Uncharacterized protein</fullName>
    </submittedName>
</protein>
<dbReference type="SUPFAM" id="SSF117130">
    <property type="entry name" value="CsrA-like"/>
    <property type="match status" value="1"/>
</dbReference>
<sequence>MLIFTRRIGETFKIGDEISVTILSIKGNNVRVGIDAPADVAVHREEIYERINQDAIVTDLTELSRKAQASNELVELQQDKLRYYQAQLEQGEIEQKDLWPLAEALTKARRTASQNHQAYNVALETISREWGGEQWWLVMDLLAEYTNASRLEQP</sequence>
<organism evidence="4">
    <name type="scientific">Cyprideis torosa</name>
    <dbReference type="NCBI Taxonomy" id="163714"/>
    <lineage>
        <taxon>Eukaryota</taxon>
        <taxon>Metazoa</taxon>
        <taxon>Ecdysozoa</taxon>
        <taxon>Arthropoda</taxon>
        <taxon>Crustacea</taxon>
        <taxon>Oligostraca</taxon>
        <taxon>Ostracoda</taxon>
        <taxon>Podocopa</taxon>
        <taxon>Podocopida</taxon>
        <taxon>Cytherocopina</taxon>
        <taxon>Cytheroidea</taxon>
        <taxon>Cytherideidae</taxon>
        <taxon>Cyprideis</taxon>
    </lineage>
</organism>
<evidence type="ECO:0000313" key="4">
    <source>
        <dbReference type="EMBL" id="CAD7234999.1"/>
    </source>
</evidence>
<name>A0A7R8WTI1_9CRUS</name>
<dbReference type="Gene3D" id="2.60.40.4380">
    <property type="entry name" value="Translational regulator CsrA"/>
    <property type="match status" value="1"/>
</dbReference>
<gene>
    <name evidence="4" type="ORF">CTOB1V02_LOCUS12815</name>
</gene>
<dbReference type="GO" id="GO:0006109">
    <property type="term" value="P:regulation of carbohydrate metabolic process"/>
    <property type="evidence" value="ECO:0007669"/>
    <property type="project" value="InterPro"/>
</dbReference>
<dbReference type="OrthoDB" id="8300384at2759"/>
<dbReference type="AlphaFoldDB" id="A0A7R8WTI1"/>
<dbReference type="NCBIfam" id="TIGR00202">
    <property type="entry name" value="csrA"/>
    <property type="match status" value="1"/>
</dbReference>
<evidence type="ECO:0000256" key="1">
    <source>
        <dbReference type="ARBA" id="ARBA00022490"/>
    </source>
</evidence>
<dbReference type="HAMAP" id="MF_00167">
    <property type="entry name" value="CsrA"/>
    <property type="match status" value="1"/>
</dbReference>
<dbReference type="NCBIfam" id="NF002469">
    <property type="entry name" value="PRK01712.1"/>
    <property type="match status" value="1"/>
</dbReference>
<dbReference type="PANTHER" id="PTHR34984:SF1">
    <property type="entry name" value="CARBON STORAGE REGULATOR"/>
    <property type="match status" value="1"/>
</dbReference>
<dbReference type="InterPro" id="IPR036107">
    <property type="entry name" value="CsrA_sf"/>
</dbReference>
<keyword evidence="3" id="KW-0694">RNA-binding</keyword>